<organism evidence="9 10">
    <name type="scientific">Fibrella forsythiae</name>
    <dbReference type="NCBI Taxonomy" id="2817061"/>
    <lineage>
        <taxon>Bacteria</taxon>
        <taxon>Pseudomonadati</taxon>
        <taxon>Bacteroidota</taxon>
        <taxon>Cytophagia</taxon>
        <taxon>Cytophagales</taxon>
        <taxon>Spirosomataceae</taxon>
        <taxon>Fibrella</taxon>
    </lineage>
</organism>
<evidence type="ECO:0000256" key="5">
    <source>
        <dbReference type="ARBA" id="ARBA00022692"/>
    </source>
</evidence>
<keyword evidence="5" id="KW-0812">Transmembrane</keyword>
<proteinExistence type="inferred from homology"/>
<protein>
    <submittedName>
        <fullName evidence="9">TolC family protein</fullName>
    </submittedName>
</protein>
<evidence type="ECO:0000256" key="4">
    <source>
        <dbReference type="ARBA" id="ARBA00022452"/>
    </source>
</evidence>
<comment type="similarity">
    <text evidence="2">Belongs to the outer membrane factor (OMF) (TC 1.B.17) family.</text>
</comment>
<name>A0ABS3JHE5_9BACT</name>
<dbReference type="InterPro" id="IPR003423">
    <property type="entry name" value="OMP_efflux"/>
</dbReference>
<dbReference type="PANTHER" id="PTHR30026:SF20">
    <property type="entry name" value="OUTER MEMBRANE PROTEIN TOLC"/>
    <property type="match status" value="1"/>
</dbReference>
<gene>
    <name evidence="9" type="ORF">J2I46_12635</name>
</gene>
<keyword evidence="6" id="KW-0472">Membrane</keyword>
<dbReference type="SUPFAM" id="SSF56954">
    <property type="entry name" value="Outer membrane efflux proteins (OEP)"/>
    <property type="match status" value="1"/>
</dbReference>
<evidence type="ECO:0000256" key="1">
    <source>
        <dbReference type="ARBA" id="ARBA00004442"/>
    </source>
</evidence>
<evidence type="ECO:0000256" key="7">
    <source>
        <dbReference type="ARBA" id="ARBA00023237"/>
    </source>
</evidence>
<comment type="caution">
    <text evidence="9">The sequence shown here is derived from an EMBL/GenBank/DDBJ whole genome shotgun (WGS) entry which is preliminary data.</text>
</comment>
<keyword evidence="8" id="KW-0732">Signal</keyword>
<evidence type="ECO:0000256" key="2">
    <source>
        <dbReference type="ARBA" id="ARBA00007613"/>
    </source>
</evidence>
<dbReference type="Pfam" id="PF02321">
    <property type="entry name" value="OEP"/>
    <property type="match status" value="1"/>
</dbReference>
<evidence type="ECO:0000256" key="8">
    <source>
        <dbReference type="SAM" id="SignalP"/>
    </source>
</evidence>
<dbReference type="EMBL" id="JAFMYW010000003">
    <property type="protein sequence ID" value="MBO0949434.1"/>
    <property type="molecule type" value="Genomic_DNA"/>
</dbReference>
<dbReference type="PANTHER" id="PTHR30026">
    <property type="entry name" value="OUTER MEMBRANE PROTEIN TOLC"/>
    <property type="match status" value="1"/>
</dbReference>
<accession>A0ABS3JHE5</accession>
<evidence type="ECO:0000256" key="6">
    <source>
        <dbReference type="ARBA" id="ARBA00023136"/>
    </source>
</evidence>
<feature type="chain" id="PRO_5047329728" evidence="8">
    <location>
        <begin position="19"/>
        <end position="442"/>
    </location>
</feature>
<dbReference type="Proteomes" id="UP000664628">
    <property type="component" value="Unassembled WGS sequence"/>
</dbReference>
<feature type="signal peptide" evidence="8">
    <location>
        <begin position="1"/>
        <end position="18"/>
    </location>
</feature>
<keyword evidence="10" id="KW-1185">Reference proteome</keyword>
<dbReference type="Gene3D" id="1.20.1600.10">
    <property type="entry name" value="Outer membrane efflux proteins (OEP)"/>
    <property type="match status" value="1"/>
</dbReference>
<dbReference type="RefSeq" id="WP_207329393.1">
    <property type="nucleotide sequence ID" value="NZ_JAFMYW010000003.1"/>
</dbReference>
<comment type="subcellular location">
    <subcellularLocation>
        <location evidence="1">Cell outer membrane</location>
    </subcellularLocation>
</comment>
<keyword evidence="3" id="KW-0813">Transport</keyword>
<keyword evidence="4" id="KW-1134">Transmembrane beta strand</keyword>
<dbReference type="InterPro" id="IPR051906">
    <property type="entry name" value="TolC-like"/>
</dbReference>
<keyword evidence="7" id="KW-0998">Cell outer membrane</keyword>
<evidence type="ECO:0000313" key="10">
    <source>
        <dbReference type="Proteomes" id="UP000664628"/>
    </source>
</evidence>
<sequence length="442" mass="50264">MKILSTFLLLLTGLNALAQTVLPNVQEALELARLTNPDLVSARQNKLIQEQQRVVSRAALRPQARIYSNLDYNYSLPVQLIPLSLFGGTTNEFRSVQFGLPFVLLATGEVTAPILNRPARADQQLVEQNLRILDDQALSLQDEVSTRLARLYHATLLTRAAITLTRRNLQASDTLEQIARQRLTKGLIEPLEYNRIRQVMLTTADVLLQNELGYTQNLNQLKLLLGLAPTDSLQLTENLLADSLASSSPIPGTFPTIERPQVTLRQAQTELARLQVERERSTFWPTLSAYGRYSQQAQRQQFNFLNTSQRWFEIGVVGLQLNVPLYTGGVRQSNLARSRLQLRLAEQQLAYEENRQHADTEDIRNAYNQALRSLAINRQNYALGQQNRQIALVKYRSGLFAYDQYLNVFNDVLTAQNRYLSTLSTVFINQTLWHIRSGHPVR</sequence>
<evidence type="ECO:0000313" key="9">
    <source>
        <dbReference type="EMBL" id="MBO0949434.1"/>
    </source>
</evidence>
<reference evidence="9 10" key="1">
    <citation type="submission" date="2021-03" db="EMBL/GenBank/DDBJ databases">
        <title>Fibrella sp. HMF5405 genome sequencing and assembly.</title>
        <authorList>
            <person name="Kang H."/>
            <person name="Kim H."/>
            <person name="Bae S."/>
            <person name="Joh K."/>
        </authorList>
    </citation>
    <scope>NUCLEOTIDE SEQUENCE [LARGE SCALE GENOMIC DNA]</scope>
    <source>
        <strain evidence="9 10">HMF5405</strain>
    </source>
</reference>
<evidence type="ECO:0000256" key="3">
    <source>
        <dbReference type="ARBA" id="ARBA00022448"/>
    </source>
</evidence>